<name>A0A1F7YY70_9BACT</name>
<evidence type="ECO:0000313" key="1">
    <source>
        <dbReference type="EMBL" id="OGM32306.1"/>
    </source>
</evidence>
<comment type="caution">
    <text evidence="1">The sequence shown here is derived from an EMBL/GenBank/DDBJ whole genome shotgun (WGS) entry which is preliminary data.</text>
</comment>
<evidence type="ECO:0000313" key="2">
    <source>
        <dbReference type="Proteomes" id="UP000178870"/>
    </source>
</evidence>
<sequence>MATTERAELRFSVEKSAYIGNLHVGYVGYGKWRALPGNEGFTGGFTFPPEYDAYSDYAHVQNVEKVEALAKRAMKAKDWDGIDILVGASVSARDYVPHETADNLRQNGIYVGESKFYGYACLGGMAAVTDLALDPKYEGARVVVVPFENLSGTVMGPVENGEYNATQNMFGNGAGWMAFEAGKDLKCLYACVVVDHDEYGVIKVPRAYELPPEEERLEPPAHYQFVGDSRKHFAWTKNGAYKEMPLSKDHTRMEPIPTLKEFAYKGAEHIAQNDSVFISKYWPKYGFMPIGEPWMHQASSTVVGALENRTRIQMLSYYGVERATITKLNKMDQFERQEKIAEILGAKDVPALWYHDPSLPWVMKESLLNNVSGATSFVQLTEMACQGRIKPGTITPAYGFAIGSMFGSYYVVFDQ</sequence>
<reference evidence="1 2" key="1">
    <citation type="journal article" date="2016" name="Nat. Commun.">
        <title>Thousands of microbial genomes shed light on interconnected biogeochemical processes in an aquifer system.</title>
        <authorList>
            <person name="Anantharaman K."/>
            <person name="Brown C.T."/>
            <person name="Hug L.A."/>
            <person name="Sharon I."/>
            <person name="Castelle C.J."/>
            <person name="Probst A.J."/>
            <person name="Thomas B.C."/>
            <person name="Singh A."/>
            <person name="Wilkins M.J."/>
            <person name="Karaoz U."/>
            <person name="Brodie E.L."/>
            <person name="Williams K.H."/>
            <person name="Hubbard S.S."/>
            <person name="Banfield J.F."/>
        </authorList>
    </citation>
    <scope>NUCLEOTIDE SEQUENCE [LARGE SCALE GENOMIC DNA]</scope>
</reference>
<organism evidence="1 2">
    <name type="scientific">Candidatus Woesebacteria bacterium RIFCSPHIGHO2_01_FULL_44_21</name>
    <dbReference type="NCBI Taxonomy" id="1802503"/>
    <lineage>
        <taxon>Bacteria</taxon>
        <taxon>Candidatus Woeseibacteriota</taxon>
    </lineage>
</organism>
<accession>A0A1F7YY70</accession>
<dbReference type="AlphaFoldDB" id="A0A1F7YY70"/>
<gene>
    <name evidence="1" type="ORF">A2803_04070</name>
</gene>
<evidence type="ECO:0008006" key="3">
    <source>
        <dbReference type="Google" id="ProtNLM"/>
    </source>
</evidence>
<dbReference type="Proteomes" id="UP000178870">
    <property type="component" value="Unassembled WGS sequence"/>
</dbReference>
<proteinExistence type="predicted"/>
<dbReference type="EMBL" id="MGGP01000016">
    <property type="protein sequence ID" value="OGM32306.1"/>
    <property type="molecule type" value="Genomic_DNA"/>
</dbReference>
<protein>
    <recommendedName>
        <fullName evidence="3">Beta-ketoacyl-[acyl-carrier-protein] synthase III C-terminal domain-containing protein</fullName>
    </recommendedName>
</protein>